<protein>
    <submittedName>
        <fullName evidence="1">Uncharacterized protein</fullName>
    </submittedName>
</protein>
<dbReference type="EMBL" id="ML179110">
    <property type="protein sequence ID" value="THV00035.1"/>
    <property type="molecule type" value="Genomic_DNA"/>
</dbReference>
<gene>
    <name evidence="1" type="ORF">K435DRAFT_616513</name>
</gene>
<accession>A0A4S8MC02</accession>
<organism evidence="1 2">
    <name type="scientific">Dendrothele bispora (strain CBS 962.96)</name>
    <dbReference type="NCBI Taxonomy" id="1314807"/>
    <lineage>
        <taxon>Eukaryota</taxon>
        <taxon>Fungi</taxon>
        <taxon>Dikarya</taxon>
        <taxon>Basidiomycota</taxon>
        <taxon>Agaricomycotina</taxon>
        <taxon>Agaricomycetes</taxon>
        <taxon>Agaricomycetidae</taxon>
        <taxon>Agaricales</taxon>
        <taxon>Agaricales incertae sedis</taxon>
        <taxon>Dendrothele</taxon>
    </lineage>
</organism>
<dbReference type="OrthoDB" id="432234at2759"/>
<dbReference type="Proteomes" id="UP000297245">
    <property type="component" value="Unassembled WGS sequence"/>
</dbReference>
<proteinExistence type="predicted"/>
<name>A0A4S8MC02_DENBC</name>
<evidence type="ECO:0000313" key="2">
    <source>
        <dbReference type="Proteomes" id="UP000297245"/>
    </source>
</evidence>
<reference evidence="1 2" key="1">
    <citation type="journal article" date="2019" name="Nat. Ecol. Evol.">
        <title>Megaphylogeny resolves global patterns of mushroom evolution.</title>
        <authorList>
            <person name="Varga T."/>
            <person name="Krizsan K."/>
            <person name="Foldi C."/>
            <person name="Dima B."/>
            <person name="Sanchez-Garcia M."/>
            <person name="Sanchez-Ramirez S."/>
            <person name="Szollosi G.J."/>
            <person name="Szarkandi J.G."/>
            <person name="Papp V."/>
            <person name="Albert L."/>
            <person name="Andreopoulos W."/>
            <person name="Angelini C."/>
            <person name="Antonin V."/>
            <person name="Barry K.W."/>
            <person name="Bougher N.L."/>
            <person name="Buchanan P."/>
            <person name="Buyck B."/>
            <person name="Bense V."/>
            <person name="Catcheside P."/>
            <person name="Chovatia M."/>
            <person name="Cooper J."/>
            <person name="Damon W."/>
            <person name="Desjardin D."/>
            <person name="Finy P."/>
            <person name="Geml J."/>
            <person name="Haridas S."/>
            <person name="Hughes K."/>
            <person name="Justo A."/>
            <person name="Karasinski D."/>
            <person name="Kautmanova I."/>
            <person name="Kiss B."/>
            <person name="Kocsube S."/>
            <person name="Kotiranta H."/>
            <person name="LaButti K.M."/>
            <person name="Lechner B.E."/>
            <person name="Liimatainen K."/>
            <person name="Lipzen A."/>
            <person name="Lukacs Z."/>
            <person name="Mihaltcheva S."/>
            <person name="Morgado L.N."/>
            <person name="Niskanen T."/>
            <person name="Noordeloos M.E."/>
            <person name="Ohm R.A."/>
            <person name="Ortiz-Santana B."/>
            <person name="Ovrebo C."/>
            <person name="Racz N."/>
            <person name="Riley R."/>
            <person name="Savchenko A."/>
            <person name="Shiryaev A."/>
            <person name="Soop K."/>
            <person name="Spirin V."/>
            <person name="Szebenyi C."/>
            <person name="Tomsovsky M."/>
            <person name="Tulloss R.E."/>
            <person name="Uehling J."/>
            <person name="Grigoriev I.V."/>
            <person name="Vagvolgyi C."/>
            <person name="Papp T."/>
            <person name="Martin F.M."/>
            <person name="Miettinen O."/>
            <person name="Hibbett D.S."/>
            <person name="Nagy L.G."/>
        </authorList>
    </citation>
    <scope>NUCLEOTIDE SEQUENCE [LARGE SCALE GENOMIC DNA]</scope>
    <source>
        <strain evidence="1 2">CBS 962.96</strain>
    </source>
</reference>
<evidence type="ECO:0000313" key="1">
    <source>
        <dbReference type="EMBL" id="THV00035.1"/>
    </source>
</evidence>
<keyword evidence="2" id="KW-1185">Reference proteome</keyword>
<dbReference type="AlphaFoldDB" id="A0A4S8MC02"/>
<sequence>MTKAFAKATSQEFHVYYSEDWEVVKDKKTTRFLSGREAEDAWNADIKTDARDLSGRLGLVVGMPIIVVDNLAVELGVSNGSRGTLVGLNYVVLRGRRYATSADVRLPNYTNPVPGTDDPHVVTV</sequence>
<feature type="non-terminal residue" evidence="1">
    <location>
        <position position="124"/>
    </location>
</feature>